<dbReference type="Proteomes" id="UP000546642">
    <property type="component" value="Unassembled WGS sequence"/>
</dbReference>
<dbReference type="PANTHER" id="PTHR30590">
    <property type="entry name" value="INNER MEMBRANE PROTEIN"/>
    <property type="match status" value="1"/>
</dbReference>
<protein>
    <submittedName>
        <fullName evidence="3">Putative membrane protein YeiB</fullName>
    </submittedName>
</protein>
<evidence type="ECO:0000259" key="2">
    <source>
        <dbReference type="Pfam" id="PF04235"/>
    </source>
</evidence>
<feature type="transmembrane region" description="Helical" evidence="1">
    <location>
        <begin position="159"/>
        <end position="180"/>
    </location>
</feature>
<feature type="transmembrane region" description="Helical" evidence="1">
    <location>
        <begin position="200"/>
        <end position="222"/>
    </location>
</feature>
<feature type="transmembrane region" description="Helical" evidence="1">
    <location>
        <begin position="242"/>
        <end position="259"/>
    </location>
</feature>
<feature type="transmembrane region" description="Helical" evidence="1">
    <location>
        <begin position="136"/>
        <end position="152"/>
    </location>
</feature>
<sequence>MPPAQTTAAPPSPAARALPAARRSLAPDLARGVMLLVIAAAHAHLFALMATGTDATLFGTWDRIATGTMTLFADLRGYPMFAALFGYGMAQIHRRRSEQGREWPWTRKLLRRRGLWMIAFGAVHVALLFFGDILAVYGLLALVFVGALRLSDRALLGSAAAALLAASAFVFTITFAAGGVPQLPEKPQGLLGELALRLSMWPFMIILMTAATLFPFLIGIWAARRRLLERPEQHLPLLRRTAPAGIAVAVLGAIPQALIKTGVWTDVSAAVGAGAATLHQITGFAGGLGYAALIGLVAVRIAGRPGPIATALAALGQRSLTFYLLQSVAWAVLFASYGLDLRVSTAAGVAIGAAVWLVTVVLAELMRRADMRGPAERALRRLTYGTTAAHGRAD</sequence>
<organism evidence="3 4">
    <name type="scientific">Nocardiopsis mwathae</name>
    <dbReference type="NCBI Taxonomy" id="1472723"/>
    <lineage>
        <taxon>Bacteria</taxon>
        <taxon>Bacillati</taxon>
        <taxon>Actinomycetota</taxon>
        <taxon>Actinomycetes</taxon>
        <taxon>Streptosporangiales</taxon>
        <taxon>Nocardiopsidaceae</taxon>
        <taxon>Nocardiopsis</taxon>
    </lineage>
</organism>
<feature type="transmembrane region" description="Helical" evidence="1">
    <location>
        <begin position="279"/>
        <end position="299"/>
    </location>
</feature>
<feature type="transmembrane region" description="Helical" evidence="1">
    <location>
        <begin position="32"/>
        <end position="51"/>
    </location>
</feature>
<feature type="transmembrane region" description="Helical" evidence="1">
    <location>
        <begin position="71"/>
        <end position="92"/>
    </location>
</feature>
<feature type="transmembrane region" description="Helical" evidence="1">
    <location>
        <begin position="113"/>
        <end position="130"/>
    </location>
</feature>
<dbReference type="RefSeq" id="WP_184075700.1">
    <property type="nucleotide sequence ID" value="NZ_JACHDS010000001.1"/>
</dbReference>
<gene>
    <name evidence="3" type="ORF">HNR23_002460</name>
</gene>
<evidence type="ECO:0000256" key="1">
    <source>
        <dbReference type="SAM" id="Phobius"/>
    </source>
</evidence>
<dbReference type="AlphaFoldDB" id="A0A7X0D5M9"/>
<keyword evidence="1" id="KW-0472">Membrane</keyword>
<dbReference type="Pfam" id="PF04235">
    <property type="entry name" value="DUF418"/>
    <property type="match status" value="1"/>
</dbReference>
<keyword evidence="1" id="KW-1133">Transmembrane helix</keyword>
<keyword evidence="1" id="KW-0812">Transmembrane</keyword>
<proteinExistence type="predicted"/>
<reference evidence="3 4" key="1">
    <citation type="submission" date="2020-08" db="EMBL/GenBank/DDBJ databases">
        <title>Sequencing the genomes of 1000 actinobacteria strains.</title>
        <authorList>
            <person name="Klenk H.-P."/>
        </authorList>
    </citation>
    <scope>NUCLEOTIDE SEQUENCE [LARGE SCALE GENOMIC DNA]</scope>
    <source>
        <strain evidence="3 4">DSM 46659</strain>
    </source>
</reference>
<dbReference type="PANTHER" id="PTHR30590:SF2">
    <property type="entry name" value="INNER MEMBRANE PROTEIN"/>
    <property type="match status" value="1"/>
</dbReference>
<feature type="transmembrane region" description="Helical" evidence="1">
    <location>
        <begin position="345"/>
        <end position="363"/>
    </location>
</feature>
<comment type="caution">
    <text evidence="3">The sequence shown here is derived from an EMBL/GenBank/DDBJ whole genome shotgun (WGS) entry which is preliminary data.</text>
</comment>
<dbReference type="EMBL" id="JACHDS010000001">
    <property type="protein sequence ID" value="MBB6172400.1"/>
    <property type="molecule type" value="Genomic_DNA"/>
</dbReference>
<feature type="transmembrane region" description="Helical" evidence="1">
    <location>
        <begin position="320"/>
        <end position="339"/>
    </location>
</feature>
<evidence type="ECO:0000313" key="3">
    <source>
        <dbReference type="EMBL" id="MBB6172400.1"/>
    </source>
</evidence>
<keyword evidence="4" id="KW-1185">Reference proteome</keyword>
<dbReference type="InterPro" id="IPR007349">
    <property type="entry name" value="DUF418"/>
</dbReference>
<dbReference type="InterPro" id="IPR052529">
    <property type="entry name" value="Bact_Transport_Assoc"/>
</dbReference>
<feature type="domain" description="DUF418" evidence="2">
    <location>
        <begin position="222"/>
        <end position="385"/>
    </location>
</feature>
<evidence type="ECO:0000313" key="4">
    <source>
        <dbReference type="Proteomes" id="UP000546642"/>
    </source>
</evidence>
<accession>A0A7X0D5M9</accession>
<name>A0A7X0D5M9_9ACTN</name>